<proteinExistence type="predicted"/>
<dbReference type="EMBL" id="JANEYG010000013">
    <property type="protein sequence ID" value="KAJ8920787.1"/>
    <property type="molecule type" value="Genomic_DNA"/>
</dbReference>
<name>A0AAV8W3C1_9CUCU</name>
<organism evidence="3 4">
    <name type="scientific">Exocentrus adspersus</name>
    <dbReference type="NCBI Taxonomy" id="1586481"/>
    <lineage>
        <taxon>Eukaryota</taxon>
        <taxon>Metazoa</taxon>
        <taxon>Ecdysozoa</taxon>
        <taxon>Arthropoda</taxon>
        <taxon>Hexapoda</taxon>
        <taxon>Insecta</taxon>
        <taxon>Pterygota</taxon>
        <taxon>Neoptera</taxon>
        <taxon>Endopterygota</taxon>
        <taxon>Coleoptera</taxon>
        <taxon>Polyphaga</taxon>
        <taxon>Cucujiformia</taxon>
        <taxon>Chrysomeloidea</taxon>
        <taxon>Cerambycidae</taxon>
        <taxon>Lamiinae</taxon>
        <taxon>Acanthocinini</taxon>
        <taxon>Exocentrus</taxon>
    </lineage>
</organism>
<dbReference type="GO" id="GO:0062129">
    <property type="term" value="C:chitin-based extracellular matrix"/>
    <property type="evidence" value="ECO:0007669"/>
    <property type="project" value="TreeGrafter"/>
</dbReference>
<dbReference type="PRINTS" id="PR00947">
    <property type="entry name" value="CUTICLE"/>
</dbReference>
<accession>A0AAV8W3C1</accession>
<dbReference type="PROSITE" id="PS00233">
    <property type="entry name" value="CHIT_BIND_RR_1"/>
    <property type="match status" value="1"/>
</dbReference>
<evidence type="ECO:0000256" key="2">
    <source>
        <dbReference type="PROSITE-ProRule" id="PRU00497"/>
    </source>
</evidence>
<dbReference type="AlphaFoldDB" id="A0AAV8W3C1"/>
<comment type="caution">
    <text evidence="3">The sequence shown here is derived from an EMBL/GenBank/DDBJ whole genome shotgun (WGS) entry which is preliminary data.</text>
</comment>
<dbReference type="InterPro" id="IPR000618">
    <property type="entry name" value="Insect_cuticle"/>
</dbReference>
<protein>
    <submittedName>
        <fullName evidence="3">Uncharacterized protein</fullName>
    </submittedName>
</protein>
<dbReference type="InterPro" id="IPR050468">
    <property type="entry name" value="Cuticle_Struct_Prot"/>
</dbReference>
<dbReference type="GO" id="GO:0008010">
    <property type="term" value="F:structural constituent of chitin-based larval cuticle"/>
    <property type="evidence" value="ECO:0007669"/>
    <property type="project" value="TreeGrafter"/>
</dbReference>
<keyword evidence="4" id="KW-1185">Reference proteome</keyword>
<dbReference type="Pfam" id="PF00379">
    <property type="entry name" value="Chitin_bind_4"/>
    <property type="match status" value="1"/>
</dbReference>
<dbReference type="Proteomes" id="UP001159042">
    <property type="component" value="Unassembled WGS sequence"/>
</dbReference>
<gene>
    <name evidence="3" type="ORF">NQ315_004928</name>
</gene>
<reference evidence="3 4" key="1">
    <citation type="journal article" date="2023" name="Insect Mol. Biol.">
        <title>Genome sequencing provides insights into the evolution of gene families encoding plant cell wall-degrading enzymes in longhorned beetles.</title>
        <authorList>
            <person name="Shin N.R."/>
            <person name="Okamura Y."/>
            <person name="Kirsch R."/>
            <person name="Pauchet Y."/>
        </authorList>
    </citation>
    <scope>NUCLEOTIDE SEQUENCE [LARGE SCALE GENOMIC DNA]</scope>
    <source>
        <strain evidence="3">EAD_L_NR</strain>
    </source>
</reference>
<dbReference type="PROSITE" id="PS51155">
    <property type="entry name" value="CHIT_BIND_RR_2"/>
    <property type="match status" value="1"/>
</dbReference>
<evidence type="ECO:0000256" key="1">
    <source>
        <dbReference type="ARBA" id="ARBA00022460"/>
    </source>
</evidence>
<dbReference type="PANTHER" id="PTHR10380">
    <property type="entry name" value="CUTICLE PROTEIN"/>
    <property type="match status" value="1"/>
</dbReference>
<dbReference type="PANTHER" id="PTHR10380:SF241">
    <property type="entry name" value="CUTICULAR PROTEIN 47EG-RELATED"/>
    <property type="match status" value="1"/>
</dbReference>
<sequence>MLKWARHDDVNTRMHLLILNNYLKVIASVLLATAFSAPQVQQPLRKEIAILKQSQDISPDGTYQWAYETENGISAQEEGAQKVIANEAGTAAQGRFSWTSPEGEQISVSYVADENGYQPQGSHIPTPPPIPLAILKALEYNAANPEPEAKQQVLKVF</sequence>
<evidence type="ECO:0000313" key="3">
    <source>
        <dbReference type="EMBL" id="KAJ8920787.1"/>
    </source>
</evidence>
<dbReference type="InterPro" id="IPR031311">
    <property type="entry name" value="CHIT_BIND_RR_consensus"/>
</dbReference>
<evidence type="ECO:0000313" key="4">
    <source>
        <dbReference type="Proteomes" id="UP001159042"/>
    </source>
</evidence>
<keyword evidence="1 2" id="KW-0193">Cuticle</keyword>